<organism evidence="2 3">
    <name type="scientific">Candidatus Cryosericum septentrionale</name>
    <dbReference type="NCBI Taxonomy" id="2290913"/>
    <lineage>
        <taxon>Bacteria</taxon>
        <taxon>Pseudomonadati</taxon>
        <taxon>Caldisericota/Cryosericota group</taxon>
        <taxon>Candidatus Cryosericota</taxon>
        <taxon>Candidatus Cryosericia</taxon>
        <taxon>Candidatus Cryosericales</taxon>
        <taxon>Candidatus Cryosericaceae</taxon>
        <taxon>Candidatus Cryosericum</taxon>
    </lineage>
</organism>
<name>A0A398E4V4_9BACT</name>
<keyword evidence="1" id="KW-0472">Membrane</keyword>
<feature type="transmembrane region" description="Helical" evidence="1">
    <location>
        <begin position="45"/>
        <end position="66"/>
    </location>
</feature>
<dbReference type="EMBL" id="QXIY01000001">
    <property type="protein sequence ID" value="RIE17651.1"/>
    <property type="molecule type" value="Genomic_DNA"/>
</dbReference>
<proteinExistence type="predicted"/>
<dbReference type="RefSeq" id="WP_119084813.1">
    <property type="nucleotide sequence ID" value="NZ_QXIY01000001.1"/>
</dbReference>
<reference evidence="2 3" key="1">
    <citation type="submission" date="2018-09" db="EMBL/GenBank/DDBJ databases">
        <title>Discovery and Ecogenomic Context for Candidatus Cryosericales, a Global Caldiserica Order Active in Thawing Permafrost.</title>
        <authorList>
            <person name="Martinez M.A."/>
            <person name="Woodcroft B.J."/>
            <person name="Ignacio Espinoza J.C."/>
            <person name="Zayed A."/>
            <person name="Singleton C.M."/>
            <person name="Boyd J."/>
            <person name="Li Y.-F."/>
            <person name="Purvine S."/>
            <person name="Maughan H."/>
            <person name="Hodgkins S.B."/>
            <person name="Anderson D."/>
            <person name="Sederholm M."/>
            <person name="Temperton B."/>
            <person name="Saleska S.R."/>
            <person name="Tyson G.W."/>
            <person name="Rich V.I."/>
        </authorList>
    </citation>
    <scope>NUCLEOTIDE SEQUENCE [LARGE SCALE GENOMIC DNA]</scope>
    <source>
        <strain evidence="2 3">SMC1</strain>
    </source>
</reference>
<evidence type="ECO:0000313" key="2">
    <source>
        <dbReference type="EMBL" id="RIE17651.1"/>
    </source>
</evidence>
<dbReference type="Proteomes" id="UP000266113">
    <property type="component" value="Unassembled WGS sequence"/>
</dbReference>
<keyword evidence="3" id="KW-1185">Reference proteome</keyword>
<protein>
    <submittedName>
        <fullName evidence="2">Uncharacterized protein</fullName>
    </submittedName>
</protein>
<gene>
    <name evidence="2" type="ORF">SMC1_00265</name>
</gene>
<dbReference type="OrthoDB" id="573194at2"/>
<evidence type="ECO:0000256" key="1">
    <source>
        <dbReference type="SAM" id="Phobius"/>
    </source>
</evidence>
<keyword evidence="1" id="KW-1133">Transmembrane helix</keyword>
<sequence>MSLKPATLQFYDDMDEKGRYRVEVCLGTHYGVVDELGTAPVEERAVIWILIAVLFMMIQIVGKLGVTNASTSSTFIAALHEHIQTGLTVCTWVFLWEVVSVLAFRIPEMQVTLAKLRKLPDAEVRFFYEV</sequence>
<comment type="caution">
    <text evidence="2">The sequence shown here is derived from an EMBL/GenBank/DDBJ whole genome shotgun (WGS) entry which is preliminary data.</text>
</comment>
<keyword evidence="1" id="KW-0812">Transmembrane</keyword>
<evidence type="ECO:0000313" key="3">
    <source>
        <dbReference type="Proteomes" id="UP000266113"/>
    </source>
</evidence>
<accession>A0A398E4V4</accession>
<dbReference type="AlphaFoldDB" id="A0A398E4V4"/>
<feature type="transmembrane region" description="Helical" evidence="1">
    <location>
        <begin position="87"/>
        <end position="106"/>
    </location>
</feature>